<keyword evidence="4" id="KW-1185">Reference proteome</keyword>
<gene>
    <name evidence="3" type="ORF">URODEC1_LOCUS63772</name>
</gene>
<evidence type="ECO:0000313" key="4">
    <source>
        <dbReference type="Proteomes" id="UP001497457"/>
    </source>
</evidence>
<evidence type="ECO:0000259" key="2">
    <source>
        <dbReference type="Pfam" id="PF12937"/>
    </source>
</evidence>
<organism evidence="3 4">
    <name type="scientific">Urochloa decumbens</name>
    <dbReference type="NCBI Taxonomy" id="240449"/>
    <lineage>
        <taxon>Eukaryota</taxon>
        <taxon>Viridiplantae</taxon>
        <taxon>Streptophyta</taxon>
        <taxon>Embryophyta</taxon>
        <taxon>Tracheophyta</taxon>
        <taxon>Spermatophyta</taxon>
        <taxon>Magnoliopsida</taxon>
        <taxon>Liliopsida</taxon>
        <taxon>Poales</taxon>
        <taxon>Poaceae</taxon>
        <taxon>PACMAD clade</taxon>
        <taxon>Panicoideae</taxon>
        <taxon>Panicodae</taxon>
        <taxon>Paniceae</taxon>
        <taxon>Melinidinae</taxon>
        <taxon>Urochloa</taxon>
    </lineage>
</organism>
<feature type="domain" description="F-box" evidence="2">
    <location>
        <begin position="10"/>
        <end position="43"/>
    </location>
</feature>
<evidence type="ECO:0008006" key="5">
    <source>
        <dbReference type="Google" id="ProtNLM"/>
    </source>
</evidence>
<dbReference type="Pfam" id="PF03478">
    <property type="entry name" value="Beta-prop_KIB1-4"/>
    <property type="match status" value="1"/>
</dbReference>
<dbReference type="Pfam" id="PF12937">
    <property type="entry name" value="F-box-like"/>
    <property type="match status" value="1"/>
</dbReference>
<dbReference type="SUPFAM" id="SSF81383">
    <property type="entry name" value="F-box domain"/>
    <property type="match status" value="1"/>
</dbReference>
<dbReference type="AlphaFoldDB" id="A0ABC9BHI2"/>
<feature type="domain" description="KIB1-4 beta-propeller" evidence="1">
    <location>
        <begin position="96"/>
        <end position="338"/>
    </location>
</feature>
<dbReference type="Gene3D" id="1.20.1280.50">
    <property type="match status" value="1"/>
</dbReference>
<evidence type="ECO:0000313" key="3">
    <source>
        <dbReference type="EMBL" id="CAL4998281.1"/>
    </source>
</evidence>
<sequence length="372" mass="41421">MGIVALPPSWEELPPDLLGLVLHRLPSLDDRVRLRAVCRPWRAGAHPQRHKPLPPPLPWFALRDGALVDLQGAQVRCGPILRKGVSRYLAVGDLAFLVHDDGAGSLMYPLSGFTLPLPQLAPAVRRALDESKAYRRSNIVKTHCKAILSSPLDSTTEPFIAVLMMEGHGLAASACKQPYAISAGVPDPESTRRIYDIASFTGSSMSSPIMKAFMPWSLMLDDLASQNRHQVECSGKLLMIRRWMSYPGEARLGDHDRTFRFEVFEADLATIPGRWINVDSLDGHAIFLDSECSKSVLASKCAGGVQEDCIYFMHRIFDHPTREYFGPCVDPFRDSGVYSMRDAKITPLLPEAVMVELRCKQQYLTWFFPTGA</sequence>
<evidence type="ECO:0000259" key="1">
    <source>
        <dbReference type="Pfam" id="PF03478"/>
    </source>
</evidence>
<dbReference type="EMBL" id="OZ075135">
    <property type="protein sequence ID" value="CAL4998281.1"/>
    <property type="molecule type" value="Genomic_DNA"/>
</dbReference>
<protein>
    <recommendedName>
        <fullName evidence="5">DUF295 domain-containing protein</fullName>
    </recommendedName>
</protein>
<accession>A0ABC9BHI2</accession>
<dbReference type="PANTHER" id="PTHR33110">
    <property type="entry name" value="F-BOX/KELCH-REPEAT PROTEIN-RELATED"/>
    <property type="match status" value="1"/>
</dbReference>
<dbReference type="Proteomes" id="UP001497457">
    <property type="component" value="Chromosome 25rd"/>
</dbReference>
<reference evidence="3" key="1">
    <citation type="submission" date="2024-10" db="EMBL/GenBank/DDBJ databases">
        <authorList>
            <person name="Ryan C."/>
        </authorList>
    </citation>
    <scope>NUCLEOTIDE SEQUENCE [LARGE SCALE GENOMIC DNA]</scope>
</reference>
<dbReference type="InterPro" id="IPR001810">
    <property type="entry name" value="F-box_dom"/>
</dbReference>
<name>A0ABC9BHI2_9POAL</name>
<proteinExistence type="predicted"/>
<dbReference type="InterPro" id="IPR005174">
    <property type="entry name" value="KIB1-4_b-propeller"/>
</dbReference>
<dbReference type="InterPro" id="IPR036047">
    <property type="entry name" value="F-box-like_dom_sf"/>
</dbReference>
<dbReference type="PANTHER" id="PTHR33110:SF143">
    <property type="entry name" value="F-BOX DOMAIN CONTAINING PROTEIN, EXPRESSED"/>
    <property type="match status" value="1"/>
</dbReference>